<evidence type="ECO:0000256" key="7">
    <source>
        <dbReference type="ARBA" id="ARBA00023114"/>
    </source>
</evidence>
<name>A0ABU0BJC4_9HYPH</name>
<keyword evidence="3 10" id="KW-1134">Transmembrane beta strand</keyword>
<evidence type="ECO:0000256" key="10">
    <source>
        <dbReference type="RuleBase" id="RU364005"/>
    </source>
</evidence>
<accession>A0ABU0BJC4</accession>
<keyword evidence="5 10" id="KW-0732">Signal</keyword>
<comment type="similarity">
    <text evidence="1 10">Belongs to the alphaproteobacteria porin family.</text>
</comment>
<reference evidence="11 12" key="1">
    <citation type="submission" date="2023-07" db="EMBL/GenBank/DDBJ databases">
        <title>Genomic Encyclopedia of Type Strains, Phase IV (KMG-IV): sequencing the most valuable type-strain genomes for metagenomic binning, comparative biology and taxonomic classification.</title>
        <authorList>
            <person name="Goeker M."/>
        </authorList>
    </citation>
    <scope>NUCLEOTIDE SEQUENCE [LARGE SCALE GENOMIC DNA]</scope>
    <source>
        <strain evidence="11 12">DSM 1112</strain>
    </source>
</reference>
<comment type="caution">
    <text evidence="11">The sequence shown here is derived from an EMBL/GenBank/DDBJ whole genome shotgun (WGS) entry which is preliminary data.</text>
</comment>
<proteinExistence type="inferred from homology"/>
<keyword evidence="4 10" id="KW-0812">Transmembrane</keyword>
<evidence type="ECO:0000256" key="4">
    <source>
        <dbReference type="ARBA" id="ARBA00022692"/>
    </source>
</evidence>
<dbReference type="Proteomes" id="UP001230207">
    <property type="component" value="Unassembled WGS sequence"/>
</dbReference>
<evidence type="ECO:0000256" key="2">
    <source>
        <dbReference type="ARBA" id="ARBA00022448"/>
    </source>
</evidence>
<evidence type="ECO:0000256" key="9">
    <source>
        <dbReference type="ARBA" id="ARBA00023237"/>
    </source>
</evidence>
<dbReference type="Pfam" id="PF02530">
    <property type="entry name" value="Porin_2"/>
    <property type="match status" value="1"/>
</dbReference>
<evidence type="ECO:0000313" key="12">
    <source>
        <dbReference type="Proteomes" id="UP001230207"/>
    </source>
</evidence>
<dbReference type="RefSeq" id="WP_307226345.1">
    <property type="nucleotide sequence ID" value="NZ_JAUSVF010000001.1"/>
</dbReference>
<evidence type="ECO:0000256" key="6">
    <source>
        <dbReference type="ARBA" id="ARBA00023065"/>
    </source>
</evidence>
<gene>
    <name evidence="11" type="ORF">QO002_000495</name>
</gene>
<keyword evidence="6 10" id="KW-0406">Ion transport</keyword>
<sequence>MTIKSLLLASATALAAFQNATAADAIVAAEPEPMEYVRVCDAFGKGYFYIPGTETCLKIGGYVRFDNMLGESPYNGINDGWVGHTRATLRYDAASDTEYGTLRSFIEHRWDNTDGVEKFTLISSYIELGGFRAGYSDSRFDKWLDSAGNIINDDVIDYSPNRTPQVSYVYKTDNGFELLIGLEEGNGTYSAGGTTVYYKDEDWPDPLAGFKYKQDWGGISAIIGYDAQSEEMAAKARLDLTLNDVFSIFIMGGYQSGWDNEDGPAGSRQRNFFGSWNGEWAAWSGFAAKVTDKATINGQAAYEEDGTFAAALNVEYKMVSGFKIMPEINYTDFGGVRGDGNAFGGTVRFQRDF</sequence>
<keyword evidence="8 10" id="KW-0472">Membrane</keyword>
<organism evidence="11 12">
    <name type="scientific">Pararhizobium capsulatum DSM 1112</name>
    <dbReference type="NCBI Taxonomy" id="1121113"/>
    <lineage>
        <taxon>Bacteria</taxon>
        <taxon>Pseudomonadati</taxon>
        <taxon>Pseudomonadota</taxon>
        <taxon>Alphaproteobacteria</taxon>
        <taxon>Hyphomicrobiales</taxon>
        <taxon>Rhizobiaceae</taxon>
        <taxon>Rhizobium/Agrobacterium group</taxon>
        <taxon>Pararhizobium</taxon>
    </lineage>
</organism>
<keyword evidence="2 10" id="KW-0813">Transport</keyword>
<feature type="chain" id="PRO_5044969114" description="Porin" evidence="10">
    <location>
        <begin position="23"/>
        <end position="353"/>
    </location>
</feature>
<evidence type="ECO:0000256" key="5">
    <source>
        <dbReference type="ARBA" id="ARBA00022729"/>
    </source>
</evidence>
<protein>
    <recommendedName>
        <fullName evidence="10">Porin</fullName>
    </recommendedName>
</protein>
<keyword evidence="12" id="KW-1185">Reference proteome</keyword>
<comment type="function">
    <text evidence="10">Forms passive diffusion pores that allow small molecular weight hydrophilic materials across the outer membrane.</text>
</comment>
<evidence type="ECO:0000313" key="11">
    <source>
        <dbReference type="EMBL" id="MDQ0318357.1"/>
    </source>
</evidence>
<dbReference type="EMBL" id="JAUSVF010000001">
    <property type="protein sequence ID" value="MDQ0318357.1"/>
    <property type="molecule type" value="Genomic_DNA"/>
</dbReference>
<comment type="subcellular location">
    <subcellularLocation>
        <location evidence="10">Cell outer membrane</location>
        <topology evidence="10">Multi-pass membrane protein</topology>
    </subcellularLocation>
</comment>
<evidence type="ECO:0000256" key="1">
    <source>
        <dbReference type="ARBA" id="ARBA00009521"/>
    </source>
</evidence>
<keyword evidence="9 10" id="KW-0998">Cell outer membrane</keyword>
<evidence type="ECO:0000256" key="3">
    <source>
        <dbReference type="ARBA" id="ARBA00022452"/>
    </source>
</evidence>
<dbReference type="InterPro" id="IPR003684">
    <property type="entry name" value="Porin_alphabac"/>
</dbReference>
<keyword evidence="7 10" id="KW-0626">Porin</keyword>
<comment type="domain">
    <text evidence="10">Consists of 16-stranded beta-barrel sheets, with large surface-exposed loops, that form a transmembrane pore at the center of each barrel. The pore is partially ocluded by a peptide loop that folds into the pore lumen.</text>
</comment>
<feature type="signal peptide" evidence="10">
    <location>
        <begin position="1"/>
        <end position="22"/>
    </location>
</feature>
<evidence type="ECO:0000256" key="8">
    <source>
        <dbReference type="ARBA" id="ARBA00023136"/>
    </source>
</evidence>